<dbReference type="EMBL" id="CAJNON010001707">
    <property type="protein sequence ID" value="CAF1480900.1"/>
    <property type="molecule type" value="Genomic_DNA"/>
</dbReference>
<sequence>MHGHVFIYYHVGFITQHDQILVIQITQRLLTTPKLYIQQFVDGTNLNECETMQTQLPNTFHHLDNNQVIERHEPIEPNYEVLIILSTVGT</sequence>
<name>A0A815RSZ9_9BILA</name>
<dbReference type="AlphaFoldDB" id="A0A815RSZ9"/>
<reference evidence="1" key="1">
    <citation type="submission" date="2021-02" db="EMBL/GenBank/DDBJ databases">
        <authorList>
            <person name="Nowell W R."/>
        </authorList>
    </citation>
    <scope>NUCLEOTIDE SEQUENCE</scope>
</reference>
<organism evidence="1 2">
    <name type="scientific">Adineta steineri</name>
    <dbReference type="NCBI Taxonomy" id="433720"/>
    <lineage>
        <taxon>Eukaryota</taxon>
        <taxon>Metazoa</taxon>
        <taxon>Spiralia</taxon>
        <taxon>Gnathifera</taxon>
        <taxon>Rotifera</taxon>
        <taxon>Eurotatoria</taxon>
        <taxon>Bdelloidea</taxon>
        <taxon>Adinetida</taxon>
        <taxon>Adinetidae</taxon>
        <taxon>Adineta</taxon>
    </lineage>
</organism>
<proteinExistence type="predicted"/>
<comment type="caution">
    <text evidence="1">The sequence shown here is derived from an EMBL/GenBank/DDBJ whole genome shotgun (WGS) entry which is preliminary data.</text>
</comment>
<evidence type="ECO:0000313" key="1">
    <source>
        <dbReference type="EMBL" id="CAF1480900.1"/>
    </source>
</evidence>
<accession>A0A815RSZ9</accession>
<protein>
    <submittedName>
        <fullName evidence="1">Uncharacterized protein</fullName>
    </submittedName>
</protein>
<evidence type="ECO:0000313" key="2">
    <source>
        <dbReference type="Proteomes" id="UP000663891"/>
    </source>
</evidence>
<dbReference type="Proteomes" id="UP000663891">
    <property type="component" value="Unassembled WGS sequence"/>
</dbReference>
<gene>
    <name evidence="1" type="ORF">VCS650_LOCUS41158</name>
</gene>